<sequence length="88" mass="10126">MEQKRKPSLLSPESILYAPRTKSYMDSSSSFYTRPFARILSLFLLGATVLVFVVASTYQLDGVNFLQFGLMLIPGTLYMLFRSFWLRT</sequence>
<keyword evidence="1" id="KW-0472">Membrane</keyword>
<keyword evidence="3" id="KW-1185">Reference proteome</keyword>
<proteinExistence type="predicted"/>
<gene>
    <name evidence="2" type="ORF">SAMN05421823_10356</name>
</gene>
<dbReference type="AlphaFoldDB" id="A0A1G9DAK1"/>
<evidence type="ECO:0000313" key="2">
    <source>
        <dbReference type="EMBL" id="SDK60946.1"/>
    </source>
</evidence>
<evidence type="ECO:0000256" key="1">
    <source>
        <dbReference type="SAM" id="Phobius"/>
    </source>
</evidence>
<dbReference type="Proteomes" id="UP000198510">
    <property type="component" value="Unassembled WGS sequence"/>
</dbReference>
<keyword evidence="1" id="KW-1133">Transmembrane helix</keyword>
<keyword evidence="1" id="KW-0812">Transmembrane</keyword>
<reference evidence="2 3" key="1">
    <citation type="submission" date="2016-10" db="EMBL/GenBank/DDBJ databases">
        <authorList>
            <person name="de Groot N.N."/>
        </authorList>
    </citation>
    <scope>NUCLEOTIDE SEQUENCE [LARGE SCALE GENOMIC DNA]</scope>
    <source>
        <strain evidence="2 3">DSM 25186</strain>
    </source>
</reference>
<feature type="transmembrane region" description="Helical" evidence="1">
    <location>
        <begin position="65"/>
        <end position="85"/>
    </location>
</feature>
<evidence type="ECO:0000313" key="3">
    <source>
        <dbReference type="Proteomes" id="UP000198510"/>
    </source>
</evidence>
<protein>
    <submittedName>
        <fullName evidence="2">Uncharacterized protein</fullName>
    </submittedName>
</protein>
<dbReference type="RefSeq" id="WP_143017173.1">
    <property type="nucleotide sequence ID" value="NZ_FNFO01000003.1"/>
</dbReference>
<feature type="transmembrane region" description="Helical" evidence="1">
    <location>
        <begin position="39"/>
        <end position="59"/>
    </location>
</feature>
<organism evidence="2 3">
    <name type="scientific">Catalinimonas alkaloidigena</name>
    <dbReference type="NCBI Taxonomy" id="1075417"/>
    <lineage>
        <taxon>Bacteria</taxon>
        <taxon>Pseudomonadati</taxon>
        <taxon>Bacteroidota</taxon>
        <taxon>Cytophagia</taxon>
        <taxon>Cytophagales</taxon>
        <taxon>Catalimonadaceae</taxon>
        <taxon>Catalinimonas</taxon>
    </lineage>
</organism>
<name>A0A1G9DAK1_9BACT</name>
<accession>A0A1G9DAK1</accession>
<dbReference type="EMBL" id="FNFO01000003">
    <property type="protein sequence ID" value="SDK60946.1"/>
    <property type="molecule type" value="Genomic_DNA"/>
</dbReference>